<gene>
    <name evidence="1" type="ORF">E2C01_089164</name>
</gene>
<evidence type="ECO:0000313" key="1">
    <source>
        <dbReference type="EMBL" id="MPC94014.1"/>
    </source>
</evidence>
<reference evidence="1 2" key="1">
    <citation type="submission" date="2019-05" db="EMBL/GenBank/DDBJ databases">
        <title>Another draft genome of Portunus trituberculatus and its Hox gene families provides insights of decapod evolution.</title>
        <authorList>
            <person name="Jeong J.-H."/>
            <person name="Song I."/>
            <person name="Kim S."/>
            <person name="Choi T."/>
            <person name="Kim D."/>
            <person name="Ryu S."/>
            <person name="Kim W."/>
        </authorList>
    </citation>
    <scope>NUCLEOTIDE SEQUENCE [LARGE SCALE GENOMIC DNA]</scope>
    <source>
        <tissue evidence="1">Muscle</tissue>
    </source>
</reference>
<protein>
    <submittedName>
        <fullName evidence="1">Uncharacterized protein</fullName>
    </submittedName>
</protein>
<dbReference type="AlphaFoldDB" id="A0A5B7JNU4"/>
<proteinExistence type="predicted"/>
<organism evidence="1 2">
    <name type="scientific">Portunus trituberculatus</name>
    <name type="common">Swimming crab</name>
    <name type="synonym">Neptunus trituberculatus</name>
    <dbReference type="NCBI Taxonomy" id="210409"/>
    <lineage>
        <taxon>Eukaryota</taxon>
        <taxon>Metazoa</taxon>
        <taxon>Ecdysozoa</taxon>
        <taxon>Arthropoda</taxon>
        <taxon>Crustacea</taxon>
        <taxon>Multicrustacea</taxon>
        <taxon>Malacostraca</taxon>
        <taxon>Eumalacostraca</taxon>
        <taxon>Eucarida</taxon>
        <taxon>Decapoda</taxon>
        <taxon>Pleocyemata</taxon>
        <taxon>Brachyura</taxon>
        <taxon>Eubrachyura</taxon>
        <taxon>Portunoidea</taxon>
        <taxon>Portunidae</taxon>
        <taxon>Portuninae</taxon>
        <taxon>Portunus</taxon>
    </lineage>
</organism>
<keyword evidence="2" id="KW-1185">Reference proteome</keyword>
<name>A0A5B7JNU4_PORTR</name>
<evidence type="ECO:0000313" key="2">
    <source>
        <dbReference type="Proteomes" id="UP000324222"/>
    </source>
</evidence>
<dbReference type="Proteomes" id="UP000324222">
    <property type="component" value="Unassembled WGS sequence"/>
</dbReference>
<accession>A0A5B7JNU4</accession>
<sequence>MNIVFVTVKRRQLTLLVNTLTSPLPLSLFFHSSPVRRRCGGVCTDRGNLGVSVDGAGVGGSGCGADDAARSHLYPLHHHKFLHPPRTQTRLEGRLVQRLLVTRKAATEQSLANVSNILV</sequence>
<comment type="caution">
    <text evidence="1">The sequence shown here is derived from an EMBL/GenBank/DDBJ whole genome shotgun (WGS) entry which is preliminary data.</text>
</comment>
<dbReference type="EMBL" id="VSRR010096960">
    <property type="protein sequence ID" value="MPC94014.1"/>
    <property type="molecule type" value="Genomic_DNA"/>
</dbReference>